<feature type="domain" description="RGS" evidence="1">
    <location>
        <begin position="270"/>
        <end position="382"/>
    </location>
</feature>
<dbReference type="Gene3D" id="3.40.30.10">
    <property type="entry name" value="Glutaredoxin"/>
    <property type="match status" value="1"/>
</dbReference>
<evidence type="ECO:0000259" key="1">
    <source>
        <dbReference type="PROSITE" id="PS50132"/>
    </source>
</evidence>
<protein>
    <submittedName>
        <fullName evidence="2">Regulator of G-protein signaling</fullName>
    </submittedName>
</protein>
<dbReference type="Pfam" id="PF00615">
    <property type="entry name" value="RGS"/>
    <property type="match status" value="1"/>
</dbReference>
<dbReference type="Proteomes" id="UP001431209">
    <property type="component" value="Unassembled WGS sequence"/>
</dbReference>
<gene>
    <name evidence="2" type="ORF">AKO1_011062</name>
</gene>
<dbReference type="InterPro" id="IPR044926">
    <property type="entry name" value="RGS_subdomain_2"/>
</dbReference>
<dbReference type="InterPro" id="IPR016137">
    <property type="entry name" value="RGS"/>
</dbReference>
<accession>A0AAW2YSR4</accession>
<dbReference type="InterPro" id="IPR036305">
    <property type="entry name" value="RGS_sf"/>
</dbReference>
<keyword evidence="3" id="KW-1185">Reference proteome</keyword>
<evidence type="ECO:0000313" key="3">
    <source>
        <dbReference type="Proteomes" id="UP001431209"/>
    </source>
</evidence>
<organism evidence="2 3">
    <name type="scientific">Acrasis kona</name>
    <dbReference type="NCBI Taxonomy" id="1008807"/>
    <lineage>
        <taxon>Eukaryota</taxon>
        <taxon>Discoba</taxon>
        <taxon>Heterolobosea</taxon>
        <taxon>Tetramitia</taxon>
        <taxon>Eutetramitia</taxon>
        <taxon>Acrasidae</taxon>
        <taxon>Acrasis</taxon>
    </lineage>
</organism>
<evidence type="ECO:0000313" key="2">
    <source>
        <dbReference type="EMBL" id="KAL0480491.1"/>
    </source>
</evidence>
<name>A0AAW2YSR4_9EUKA</name>
<dbReference type="EMBL" id="JAOPGA020000657">
    <property type="protein sequence ID" value="KAL0480491.1"/>
    <property type="molecule type" value="Genomic_DNA"/>
</dbReference>
<dbReference type="PANTHER" id="PTHR10845">
    <property type="entry name" value="REGULATOR OF G PROTEIN SIGNALING"/>
    <property type="match status" value="1"/>
</dbReference>
<dbReference type="Gene3D" id="1.10.167.10">
    <property type="entry name" value="Regulator of G-protein Signalling 4, domain 2"/>
    <property type="match status" value="1"/>
</dbReference>
<proteinExistence type="predicted"/>
<dbReference type="CDD" id="cd07440">
    <property type="entry name" value="RGS"/>
    <property type="match status" value="1"/>
</dbReference>
<comment type="caution">
    <text evidence="2">The sequence shown here is derived from an EMBL/GenBank/DDBJ whole genome shotgun (WGS) entry which is preliminary data.</text>
</comment>
<dbReference type="InterPro" id="IPR036249">
    <property type="entry name" value="Thioredoxin-like_sf"/>
</dbReference>
<dbReference type="AlphaFoldDB" id="A0AAW2YSR4"/>
<dbReference type="SUPFAM" id="SSF52833">
    <property type="entry name" value="Thioredoxin-like"/>
    <property type="match status" value="1"/>
</dbReference>
<dbReference type="PROSITE" id="PS50132">
    <property type="entry name" value="RGS"/>
    <property type="match status" value="1"/>
</dbReference>
<dbReference type="SUPFAM" id="SSF48097">
    <property type="entry name" value="Regulator of G-protein signaling, RGS"/>
    <property type="match status" value="1"/>
</dbReference>
<dbReference type="PANTHER" id="PTHR10845:SF192">
    <property type="entry name" value="DOUBLE HIT, ISOFORM B"/>
    <property type="match status" value="1"/>
</dbReference>
<reference evidence="2 3" key="1">
    <citation type="submission" date="2024-03" db="EMBL/GenBank/DDBJ databases">
        <title>The Acrasis kona genome and developmental transcriptomes reveal deep origins of eukaryotic multicellular pathways.</title>
        <authorList>
            <person name="Sheikh S."/>
            <person name="Fu C.-J."/>
            <person name="Brown M.W."/>
            <person name="Baldauf S.L."/>
        </authorList>
    </citation>
    <scope>NUCLEOTIDE SEQUENCE [LARGE SCALE GENOMIC DNA]</scope>
    <source>
        <strain evidence="2 3">ATCC MYA-3509</strain>
    </source>
</reference>
<sequence length="391" mass="44587">MVTNNLRSYDHNVMRSMITNTGESIHDISCKHKVLLIFLRHTGCIFCQEAIRDIYDLYPAMLQLNTVAVFIHMESPEFFTTYLKDFPDPYINDFLCVHDKDNKFSNAFEVINEVSLAYQNITRGIELFFTKGITVKSIAARDGAHAARKPAIFLAESGAVVHEFRVDKPHERPDYLSVIVDPQFSGKATEASSPIIKQDDSRYGILASMTKKKLNDKRALLAQKSKKLAVLNKENFQCMPTSLPVAIPLSPSKRAKSMSSERSPFTDVYNVGLVMRDNKARRFIKLFAAKLFCVEVVLCWEAIELEYKTISPREVRTKKAEQILDQFFDPDSIHGINITNRMRQNVKNRFVAEGADNDLFDEVIAELETEMLYDINAKFVDSGAMLEMQNQ</sequence>
<dbReference type="SMART" id="SM00315">
    <property type="entry name" value="RGS"/>
    <property type="match status" value="1"/>
</dbReference>